<dbReference type="GO" id="GO:0016740">
    <property type="term" value="F:transferase activity"/>
    <property type="evidence" value="ECO:0007669"/>
    <property type="project" value="UniProtKB-KW"/>
</dbReference>
<reference evidence="2 3" key="1">
    <citation type="submission" date="2018-09" db="EMBL/GenBank/DDBJ databases">
        <title>Arachidicoccus sp. nov., a bacterium isolated from soil.</title>
        <authorList>
            <person name="Weon H.-Y."/>
            <person name="Kwon S.-W."/>
            <person name="Lee S.A."/>
        </authorList>
    </citation>
    <scope>NUCLEOTIDE SEQUENCE [LARGE SCALE GENOMIC DNA]</scope>
    <source>
        <strain evidence="2 3">KIS59-12</strain>
    </source>
</reference>
<dbReference type="EMBL" id="CP032489">
    <property type="protein sequence ID" value="AYD47602.1"/>
    <property type="molecule type" value="Genomic_DNA"/>
</dbReference>
<dbReference type="SUPFAM" id="SSF81301">
    <property type="entry name" value="Nucleotidyltransferase"/>
    <property type="match status" value="1"/>
</dbReference>
<gene>
    <name evidence="2" type="ORF">D6B99_08280</name>
</gene>
<dbReference type="Gene3D" id="3.30.460.10">
    <property type="entry name" value="Beta Polymerase, domain 2"/>
    <property type="match status" value="1"/>
</dbReference>
<dbReference type="KEGG" id="ark:D6B99_08280"/>
<dbReference type="Pfam" id="PF18765">
    <property type="entry name" value="Polbeta"/>
    <property type="match status" value="1"/>
</dbReference>
<dbReference type="OrthoDB" id="9809668at2"/>
<evidence type="ECO:0000313" key="3">
    <source>
        <dbReference type="Proteomes" id="UP000266118"/>
    </source>
</evidence>
<organism evidence="2 3">
    <name type="scientific">Arachidicoccus soli</name>
    <dbReference type="NCBI Taxonomy" id="2341117"/>
    <lineage>
        <taxon>Bacteria</taxon>
        <taxon>Pseudomonadati</taxon>
        <taxon>Bacteroidota</taxon>
        <taxon>Chitinophagia</taxon>
        <taxon>Chitinophagales</taxon>
        <taxon>Chitinophagaceae</taxon>
        <taxon>Arachidicoccus</taxon>
    </lineage>
</organism>
<evidence type="ECO:0000259" key="1">
    <source>
        <dbReference type="Pfam" id="PF18765"/>
    </source>
</evidence>
<dbReference type="AlphaFoldDB" id="A0A386HPI2"/>
<dbReference type="InterPro" id="IPR043519">
    <property type="entry name" value="NT_sf"/>
</dbReference>
<dbReference type="InterPro" id="IPR041633">
    <property type="entry name" value="Polbeta"/>
</dbReference>
<name>A0A386HPI2_9BACT</name>
<evidence type="ECO:0000313" key="2">
    <source>
        <dbReference type="EMBL" id="AYD47602.1"/>
    </source>
</evidence>
<accession>A0A386HPI2</accession>
<sequence length="96" mass="11167">MQVRDFNSFQQFLRDNDVFKHFGFVRVGVFGSFARGEAFHDIDLLLEEKLDYETRMALKQFLESALNIPVDIVIKNYAEPIILHRALKDIKYATAA</sequence>
<dbReference type="RefSeq" id="WP_119986901.1">
    <property type="nucleotide sequence ID" value="NZ_CP032489.1"/>
</dbReference>
<proteinExistence type="predicted"/>
<dbReference type="Proteomes" id="UP000266118">
    <property type="component" value="Chromosome"/>
</dbReference>
<dbReference type="CDD" id="cd05403">
    <property type="entry name" value="NT_KNTase_like"/>
    <property type="match status" value="1"/>
</dbReference>
<protein>
    <submittedName>
        <fullName evidence="2">Nucleotidyltransferase domain-containing protein</fullName>
    </submittedName>
</protein>
<keyword evidence="3" id="KW-1185">Reference proteome</keyword>
<keyword evidence="2" id="KW-0808">Transferase</keyword>
<feature type="domain" description="Polymerase beta nucleotidyltransferase" evidence="1">
    <location>
        <begin position="27"/>
        <end position="89"/>
    </location>
</feature>